<name>H2ZAN5_CIOSA</name>
<feature type="region of interest" description="Disordered" evidence="1">
    <location>
        <begin position="50"/>
        <end position="69"/>
    </location>
</feature>
<dbReference type="Ensembl" id="ENSCSAVT00000014817.1">
    <property type="protein sequence ID" value="ENSCSAVP00000014650.1"/>
    <property type="gene ID" value="ENSCSAVG00000008562.1"/>
</dbReference>
<reference evidence="2" key="2">
    <citation type="submission" date="2025-08" db="UniProtKB">
        <authorList>
            <consortium name="Ensembl"/>
        </authorList>
    </citation>
    <scope>IDENTIFICATION</scope>
</reference>
<dbReference type="HOGENOM" id="CLU_2468400_0_0_1"/>
<dbReference type="AlphaFoldDB" id="H2ZAN5"/>
<reference evidence="2" key="3">
    <citation type="submission" date="2025-09" db="UniProtKB">
        <authorList>
            <consortium name="Ensembl"/>
        </authorList>
    </citation>
    <scope>IDENTIFICATION</scope>
</reference>
<reference evidence="3" key="1">
    <citation type="submission" date="2003-08" db="EMBL/GenBank/DDBJ databases">
        <authorList>
            <person name="Birren B."/>
            <person name="Nusbaum C."/>
            <person name="Abebe A."/>
            <person name="Abouelleil A."/>
            <person name="Adekoya E."/>
            <person name="Ait-zahra M."/>
            <person name="Allen N."/>
            <person name="Allen T."/>
            <person name="An P."/>
            <person name="Anderson M."/>
            <person name="Anderson S."/>
            <person name="Arachchi H."/>
            <person name="Armbruster J."/>
            <person name="Bachantsang P."/>
            <person name="Baldwin J."/>
            <person name="Barry A."/>
            <person name="Bayul T."/>
            <person name="Blitshsteyn B."/>
            <person name="Bloom T."/>
            <person name="Blye J."/>
            <person name="Boguslavskiy L."/>
            <person name="Borowsky M."/>
            <person name="Boukhgalter B."/>
            <person name="Brunache A."/>
            <person name="Butler J."/>
            <person name="Calixte N."/>
            <person name="Calvo S."/>
            <person name="Camarata J."/>
            <person name="Campo K."/>
            <person name="Chang J."/>
            <person name="Cheshatsang Y."/>
            <person name="Citroen M."/>
            <person name="Collymore A."/>
            <person name="Considine T."/>
            <person name="Cook A."/>
            <person name="Cooke P."/>
            <person name="Corum B."/>
            <person name="Cuomo C."/>
            <person name="David R."/>
            <person name="Dawoe T."/>
            <person name="Degray S."/>
            <person name="Dodge S."/>
            <person name="Dooley K."/>
            <person name="Dorje P."/>
            <person name="Dorjee K."/>
            <person name="Dorris L."/>
            <person name="Duffey N."/>
            <person name="Dupes A."/>
            <person name="Elkins T."/>
            <person name="Engels R."/>
            <person name="Erickson J."/>
            <person name="Farina A."/>
            <person name="Faro S."/>
            <person name="Ferreira P."/>
            <person name="Fischer H."/>
            <person name="Fitzgerald M."/>
            <person name="Foley K."/>
            <person name="Gage D."/>
            <person name="Galagan J."/>
            <person name="Gearin G."/>
            <person name="Gnerre S."/>
            <person name="Gnirke A."/>
            <person name="Goyette A."/>
            <person name="Graham J."/>
            <person name="Grandbois E."/>
            <person name="Gyaltsen K."/>
            <person name="Hafez N."/>
            <person name="Hagopian D."/>
            <person name="Hagos B."/>
            <person name="Hall J."/>
            <person name="Hatcher B."/>
            <person name="Heller A."/>
            <person name="Higgins H."/>
            <person name="Honan T."/>
            <person name="Horn A."/>
            <person name="Houde N."/>
            <person name="Hughes L."/>
            <person name="Hulme W."/>
            <person name="Husby E."/>
            <person name="Iliev I."/>
            <person name="Jaffe D."/>
            <person name="Jones C."/>
            <person name="Kamal M."/>
            <person name="Kamat A."/>
            <person name="Kamvysselis M."/>
            <person name="Karlsson E."/>
            <person name="Kells C."/>
            <person name="Kieu A."/>
            <person name="Kisner P."/>
            <person name="Kodira C."/>
            <person name="Kulbokas E."/>
            <person name="Labutti K."/>
            <person name="Lama D."/>
            <person name="Landers T."/>
            <person name="Leger J."/>
            <person name="Levine S."/>
            <person name="Lewis D."/>
            <person name="Lewis T."/>
            <person name="Lindblad-toh K."/>
            <person name="Liu X."/>
            <person name="Lokyitsang T."/>
            <person name="Lokyitsang Y."/>
            <person name="Lucien O."/>
            <person name="Lui A."/>
            <person name="Ma L.J."/>
            <person name="Mabbitt R."/>
            <person name="Macdonald J."/>
            <person name="Maclean C."/>
            <person name="Major J."/>
            <person name="Manning J."/>
            <person name="Marabella R."/>
            <person name="Maru K."/>
            <person name="Matthews C."/>
            <person name="Mauceli E."/>
            <person name="Mccarthy M."/>
            <person name="Mcdonough S."/>
            <person name="Mcghee T."/>
            <person name="Meldrim J."/>
            <person name="Meneus L."/>
            <person name="Mesirov J."/>
            <person name="Mihalev A."/>
            <person name="Mihova T."/>
            <person name="Mikkelsen T."/>
            <person name="Mlenga V."/>
            <person name="Moru K."/>
            <person name="Mozes J."/>
            <person name="Mulrain L."/>
            <person name="Munson G."/>
            <person name="Naylor J."/>
            <person name="Newes C."/>
            <person name="Nguyen C."/>
            <person name="Nguyen N."/>
            <person name="Nguyen T."/>
            <person name="Nicol R."/>
            <person name="Nielsen C."/>
            <person name="Nizzari M."/>
            <person name="Norbu C."/>
            <person name="Norbu N."/>
            <person name="O'donnell P."/>
            <person name="Okoawo O."/>
            <person name="O'leary S."/>
            <person name="Omotosho B."/>
            <person name="O'neill K."/>
            <person name="Osman S."/>
            <person name="Parker S."/>
            <person name="Perrin D."/>
            <person name="Phunkhang P."/>
            <person name="Piqani B."/>
            <person name="Purcell S."/>
            <person name="Rachupka T."/>
            <person name="Ramasamy U."/>
            <person name="Rameau R."/>
            <person name="Ray V."/>
            <person name="Raymond C."/>
            <person name="Retta R."/>
            <person name="Richardson S."/>
            <person name="Rise C."/>
            <person name="Rodriguez J."/>
            <person name="Rogers J."/>
            <person name="Rogov P."/>
            <person name="Rutman M."/>
            <person name="Schupbach R."/>
            <person name="Seaman C."/>
            <person name="Settipalli S."/>
            <person name="Sharpe T."/>
            <person name="Sheridan J."/>
            <person name="Sherpa N."/>
            <person name="Shi J."/>
            <person name="Smirnov S."/>
            <person name="Smith C."/>
            <person name="Sougnez C."/>
            <person name="Spencer B."/>
            <person name="Stalker J."/>
            <person name="Stange-thomann N."/>
            <person name="Stavropoulos S."/>
            <person name="Stetson K."/>
            <person name="Stone C."/>
            <person name="Stone S."/>
            <person name="Stubbs M."/>
            <person name="Talamas J."/>
            <person name="Tchuinga P."/>
            <person name="Tenzing P."/>
            <person name="Tesfaye S."/>
            <person name="Theodore J."/>
            <person name="Thoulutsang Y."/>
            <person name="Topham K."/>
            <person name="Towey S."/>
            <person name="Tsamla T."/>
            <person name="Tsomo N."/>
            <person name="Vallee D."/>
            <person name="Vassiliev H."/>
            <person name="Venkataraman V."/>
            <person name="Vinson J."/>
            <person name="Vo A."/>
            <person name="Wade C."/>
            <person name="Wang S."/>
            <person name="Wangchuk T."/>
            <person name="Wangdi T."/>
            <person name="Whittaker C."/>
            <person name="Wilkinson J."/>
            <person name="Wu Y."/>
            <person name="Wyman D."/>
            <person name="Yadav S."/>
            <person name="Yang S."/>
            <person name="Yang X."/>
            <person name="Yeager S."/>
            <person name="Yee E."/>
            <person name="Young G."/>
            <person name="Zainoun J."/>
            <person name="Zembeck L."/>
            <person name="Zimmer A."/>
            <person name="Zody M."/>
            <person name="Lander E."/>
        </authorList>
    </citation>
    <scope>NUCLEOTIDE SEQUENCE [LARGE SCALE GENOMIC DNA]</scope>
</reference>
<evidence type="ECO:0000313" key="2">
    <source>
        <dbReference type="Ensembl" id="ENSCSAVP00000014650.1"/>
    </source>
</evidence>
<organism evidence="2 3">
    <name type="scientific">Ciona savignyi</name>
    <name type="common">Pacific transparent sea squirt</name>
    <dbReference type="NCBI Taxonomy" id="51511"/>
    <lineage>
        <taxon>Eukaryota</taxon>
        <taxon>Metazoa</taxon>
        <taxon>Chordata</taxon>
        <taxon>Tunicata</taxon>
        <taxon>Ascidiacea</taxon>
        <taxon>Phlebobranchia</taxon>
        <taxon>Cionidae</taxon>
        <taxon>Ciona</taxon>
    </lineage>
</organism>
<keyword evidence="3" id="KW-1185">Reference proteome</keyword>
<protein>
    <submittedName>
        <fullName evidence="2">Uncharacterized protein</fullName>
    </submittedName>
</protein>
<accession>H2ZAN5</accession>
<proteinExistence type="predicted"/>
<evidence type="ECO:0000256" key="1">
    <source>
        <dbReference type="SAM" id="MobiDB-lite"/>
    </source>
</evidence>
<dbReference type="GeneTree" id="ENSGT00940000171171"/>
<dbReference type="Proteomes" id="UP000007875">
    <property type="component" value="Unassembled WGS sequence"/>
</dbReference>
<sequence>MTSFGKAFEHQDEQNCRSRVLLPNDRCYGDGCYEWKDDDQSALEKNADAIEPGDTYDEPTGGGSTNNDTGYLLRHSRLLRYTRIFMTS</sequence>
<evidence type="ECO:0000313" key="3">
    <source>
        <dbReference type="Proteomes" id="UP000007875"/>
    </source>
</evidence>